<reference evidence="1 2" key="1">
    <citation type="journal article" date="2012" name="J. Bacteriol.">
        <title>Whole-Genome Sequence of Nocardiopsis alba Strain ATCC BAA-2165, Associated with Honeybees.</title>
        <authorList>
            <person name="Qiao J."/>
            <person name="Chen L."/>
            <person name="Li Y."/>
            <person name="Wang J."/>
            <person name="Zhang W."/>
            <person name="Chen S."/>
        </authorList>
    </citation>
    <scope>NUCLEOTIDE SEQUENCE [LARGE SCALE GENOMIC DNA]</scope>
    <source>
        <strain evidence="2">ATCC BAA-2165 / BE74</strain>
    </source>
</reference>
<organism evidence="1 2">
    <name type="scientific">Nocardiopsis alba (strain ATCC BAA-2165 / BE74)</name>
    <dbReference type="NCBI Taxonomy" id="1205910"/>
    <lineage>
        <taxon>Bacteria</taxon>
        <taxon>Bacillati</taxon>
        <taxon>Actinomycetota</taxon>
        <taxon>Actinomycetes</taxon>
        <taxon>Streptosporangiales</taxon>
        <taxon>Nocardiopsidaceae</taxon>
        <taxon>Nocardiopsis</taxon>
    </lineage>
</organism>
<dbReference type="HOGENOM" id="CLU_2586162_0_0_11"/>
<dbReference type="PATRIC" id="fig|1205910.3.peg.1054"/>
<dbReference type="STRING" id="1205910.B005_1108"/>
<evidence type="ECO:0000313" key="2">
    <source>
        <dbReference type="Proteomes" id="UP000003779"/>
    </source>
</evidence>
<dbReference type="KEGG" id="nal:B005_1108"/>
<sequence length="80" mass="8745">MFGDFLAGTVAFCANRCHEGDDTEIASRRERAGGVFGRFTKALIIVPSKGKFTFDHEFPDVPGAFSVDSAGRRRTSRTTT</sequence>
<name>J7L709_NOCAA</name>
<dbReference type="Proteomes" id="UP000003779">
    <property type="component" value="Chromosome"/>
</dbReference>
<proteinExistence type="predicted"/>
<dbReference type="EMBL" id="CP003788">
    <property type="protein sequence ID" value="AFR07230.1"/>
    <property type="molecule type" value="Genomic_DNA"/>
</dbReference>
<dbReference type="AlphaFoldDB" id="J7L709"/>
<reference evidence="2" key="2">
    <citation type="submission" date="2012-08" db="EMBL/GenBank/DDBJ databases">
        <title>Whole-genome sequence of Nocardiopsis alba strain ATCC BAA-2165 associated with honeybees.</title>
        <authorList>
            <person name="Qiao J."/>
            <person name="Chen L."/>
            <person name="Li Y."/>
            <person name="Wang J."/>
            <person name="Zhang W."/>
            <person name="Chen S."/>
        </authorList>
    </citation>
    <scope>NUCLEOTIDE SEQUENCE [LARGE SCALE GENOMIC DNA]</scope>
    <source>
        <strain evidence="2">ATCC BAA-2165 / BE74</strain>
    </source>
</reference>
<protein>
    <submittedName>
        <fullName evidence="1">Uncharacterized protein</fullName>
    </submittedName>
</protein>
<gene>
    <name evidence="1" type="ordered locus">B005_1108</name>
</gene>
<evidence type="ECO:0000313" key="1">
    <source>
        <dbReference type="EMBL" id="AFR07230.1"/>
    </source>
</evidence>
<accession>J7L709</accession>